<comment type="caution">
    <text evidence="2">The sequence shown here is derived from an EMBL/GenBank/DDBJ whole genome shotgun (WGS) entry which is preliminary data.</text>
</comment>
<keyword evidence="1" id="KW-0175">Coiled coil</keyword>
<dbReference type="AlphaFoldDB" id="A0A3R9R1A6"/>
<dbReference type="Proteomes" id="UP000277582">
    <property type="component" value="Unassembled WGS sequence"/>
</dbReference>
<feature type="coiled-coil region" evidence="1">
    <location>
        <begin position="22"/>
        <end position="49"/>
    </location>
</feature>
<gene>
    <name evidence="2" type="ORF">D6D85_13630</name>
</gene>
<dbReference type="EMBL" id="RCOS01000151">
    <property type="protein sequence ID" value="RSN72485.1"/>
    <property type="molecule type" value="Genomic_DNA"/>
</dbReference>
<name>A0A3R9R1A6_9CREN</name>
<evidence type="ECO:0000313" key="2">
    <source>
        <dbReference type="EMBL" id="RSN72485.1"/>
    </source>
</evidence>
<accession>A0A3R9R1A6</accession>
<keyword evidence="3" id="KW-1185">Reference proteome</keyword>
<organism evidence="2 3">
    <name type="scientific">Candidatus Methanodesulfokora washburnensis</name>
    <dbReference type="NCBI Taxonomy" id="2478471"/>
    <lineage>
        <taxon>Archaea</taxon>
        <taxon>Thermoproteota</taxon>
        <taxon>Candidatus Korarchaeia</taxon>
        <taxon>Candidatus Korarchaeia incertae sedis</taxon>
        <taxon>Candidatus Methanodesulfokora</taxon>
    </lineage>
</organism>
<evidence type="ECO:0000313" key="3">
    <source>
        <dbReference type="Proteomes" id="UP000277582"/>
    </source>
</evidence>
<reference evidence="2 3" key="1">
    <citation type="submission" date="2018-10" db="EMBL/GenBank/DDBJ databases">
        <title>Co-occurring genomic capacity for anaerobic methane metabolism and dissimilatory sulfite reduction discovered in the Korarchaeota.</title>
        <authorList>
            <person name="Mckay L.J."/>
            <person name="Dlakic M."/>
            <person name="Fields M.W."/>
            <person name="Delmont T.O."/>
            <person name="Eren A.M."/>
            <person name="Jay Z.J."/>
            <person name="Klingelsmith K.B."/>
            <person name="Rusch D.B."/>
            <person name="Inskeep W.P."/>
        </authorList>
    </citation>
    <scope>NUCLEOTIDE SEQUENCE [LARGE SCALE GENOMIC DNA]</scope>
    <source>
        <strain evidence="2 3">MDKW</strain>
    </source>
</reference>
<protein>
    <submittedName>
        <fullName evidence="2">Uncharacterized protein</fullName>
    </submittedName>
</protein>
<proteinExistence type="predicted"/>
<dbReference type="RefSeq" id="WP_125672498.1">
    <property type="nucleotide sequence ID" value="NZ_RCOS01000151.1"/>
</dbReference>
<evidence type="ECO:0000256" key="1">
    <source>
        <dbReference type="SAM" id="Coils"/>
    </source>
</evidence>
<sequence length="142" mass="17228">MTREILSLEVYIESWNILKLFKRELKPEMEEYRQNRDELLNRIHKENWESLYSYFQPISVMEFSSLDELNDFLAKNGYPKYFRTYAEIRLPPITIKQEYRILKTSRYPMLLAHGVLGRHSDNNVITSIESLIFCYLPYFPKF</sequence>